<keyword evidence="1" id="KW-0808">Transferase</keyword>
<dbReference type="EMBL" id="LJZR01000003">
    <property type="protein sequence ID" value="KPQ36912.1"/>
    <property type="molecule type" value="Genomic_DNA"/>
</dbReference>
<evidence type="ECO:0000313" key="2">
    <source>
        <dbReference type="Proteomes" id="UP000050465"/>
    </source>
</evidence>
<sequence>MTSSANATHLLIDAHVHLHDCFDLSQFLAAARSNFHQQQRQQKLQQPAIGFLLLTEIQGVHAFADLARNRSQLNQQLKNWEILATQEDCSLRFVHSSGQVILVMAGRQVVTQEKIELLTLVTDKVVPDGLSLQKSIESAIAADSIIVLPWGVGKWVGKRGQIVQDYLAQQSNLFFVGDNGNRPGFWPLPSFTQQHRTLPGTDPLALAAEVNRPGSYGFAVEAPADWKQNTERPGEALKQLLRSPTVKIEGYGRSQSVWRFIKNQSLLRMS</sequence>
<keyword evidence="1" id="KW-0418">Kinase</keyword>
<dbReference type="PATRIC" id="fig|1666911.3.peg.3457"/>
<dbReference type="AlphaFoldDB" id="A0A0P7YZV0"/>
<accession>A0A0P7YZV0</accession>
<comment type="caution">
    <text evidence="1">The sequence shown here is derived from an EMBL/GenBank/DDBJ whole genome shotgun (WGS) entry which is preliminary data.</text>
</comment>
<dbReference type="GO" id="GO:0016301">
    <property type="term" value="F:kinase activity"/>
    <property type="evidence" value="ECO:0007669"/>
    <property type="project" value="UniProtKB-KW"/>
</dbReference>
<name>A0A0P7YZV0_9CYAN</name>
<dbReference type="Proteomes" id="UP000050465">
    <property type="component" value="Unassembled WGS sequence"/>
</dbReference>
<protein>
    <submittedName>
        <fullName evidence="1">Polynucleotide kinase 3 phosphatase</fullName>
    </submittedName>
</protein>
<gene>
    <name evidence="1" type="ORF">HLUCCA11_03080</name>
</gene>
<organism evidence="1 2">
    <name type="scientific">Phormidesmis priestleyi Ana</name>
    <dbReference type="NCBI Taxonomy" id="1666911"/>
    <lineage>
        <taxon>Bacteria</taxon>
        <taxon>Bacillati</taxon>
        <taxon>Cyanobacteriota</taxon>
        <taxon>Cyanophyceae</taxon>
        <taxon>Leptolyngbyales</taxon>
        <taxon>Leptolyngbyaceae</taxon>
        <taxon>Phormidesmis</taxon>
    </lineage>
</organism>
<evidence type="ECO:0000313" key="1">
    <source>
        <dbReference type="EMBL" id="KPQ36912.1"/>
    </source>
</evidence>
<proteinExistence type="predicted"/>
<dbReference type="STRING" id="1666911.HLUCCA11_03080"/>
<reference evidence="1 2" key="1">
    <citation type="submission" date="2015-09" db="EMBL/GenBank/DDBJ databases">
        <title>Identification and resolution of microdiversity through metagenomic sequencing of parallel consortia.</title>
        <authorList>
            <person name="Nelson W.C."/>
            <person name="Romine M.F."/>
            <person name="Lindemann S.R."/>
        </authorList>
    </citation>
    <scope>NUCLEOTIDE SEQUENCE [LARGE SCALE GENOMIC DNA]</scope>
    <source>
        <strain evidence="1">Ana</strain>
    </source>
</reference>